<name>A0A5B1M558_9ACTN</name>
<evidence type="ECO:0000256" key="1">
    <source>
        <dbReference type="ARBA" id="ARBA00001974"/>
    </source>
</evidence>
<dbReference type="SUPFAM" id="SSF52343">
    <property type="entry name" value="Ferredoxin reductase-like, C-terminal NADP-linked domain"/>
    <property type="match status" value="1"/>
</dbReference>
<dbReference type="Pfam" id="PF00175">
    <property type="entry name" value="NAD_binding_1"/>
    <property type="match status" value="1"/>
</dbReference>
<protein>
    <submittedName>
        <fullName evidence="11">Ferredoxin reductase</fullName>
    </submittedName>
</protein>
<keyword evidence="8" id="KW-0411">Iron-sulfur</keyword>
<dbReference type="PANTHER" id="PTHR47354">
    <property type="entry name" value="NADH OXIDOREDUCTASE HCR"/>
    <property type="match status" value="1"/>
</dbReference>
<dbReference type="CDD" id="cd06216">
    <property type="entry name" value="FNR_iron_sulfur_binding_2"/>
    <property type="match status" value="1"/>
</dbReference>
<dbReference type="Gene3D" id="3.40.50.80">
    <property type="entry name" value="Nucleotide-binding domain of ferredoxin-NADP reductase (FNR) module"/>
    <property type="match status" value="1"/>
</dbReference>
<dbReference type="Gene3D" id="3.10.20.30">
    <property type="match status" value="1"/>
</dbReference>
<feature type="domain" description="2Fe-2S ferredoxin-type" evidence="9">
    <location>
        <begin position="301"/>
        <end position="389"/>
    </location>
</feature>
<dbReference type="Pfam" id="PF00970">
    <property type="entry name" value="FAD_binding_6"/>
    <property type="match status" value="1"/>
</dbReference>
<evidence type="ECO:0000256" key="4">
    <source>
        <dbReference type="ARBA" id="ARBA00022723"/>
    </source>
</evidence>
<reference evidence="11 12" key="2">
    <citation type="submission" date="2019-09" db="EMBL/GenBank/DDBJ databases">
        <authorList>
            <person name="Jin C."/>
        </authorList>
    </citation>
    <scope>NUCLEOTIDE SEQUENCE [LARGE SCALE GENOMIC DNA]</scope>
    <source>
        <strain evidence="11 12">BN140041</strain>
    </source>
</reference>
<keyword evidence="3" id="KW-0001">2Fe-2S</keyword>
<feature type="domain" description="FAD-binding FR-type" evidence="10">
    <location>
        <begin position="62"/>
        <end position="164"/>
    </location>
</feature>
<dbReference type="SUPFAM" id="SSF63380">
    <property type="entry name" value="Riboflavin synthase domain-like"/>
    <property type="match status" value="1"/>
</dbReference>
<evidence type="ECO:0000256" key="7">
    <source>
        <dbReference type="ARBA" id="ARBA00023004"/>
    </source>
</evidence>
<dbReference type="InterPro" id="IPR008333">
    <property type="entry name" value="Cbr1-like_FAD-bd_dom"/>
</dbReference>
<dbReference type="AlphaFoldDB" id="A0A5B1M558"/>
<dbReference type="Proteomes" id="UP000324351">
    <property type="component" value="Unassembled WGS sequence"/>
</dbReference>
<dbReference type="PANTHER" id="PTHR47354:SF6">
    <property type="entry name" value="NADH OXIDOREDUCTASE HCR"/>
    <property type="match status" value="1"/>
</dbReference>
<dbReference type="InterPro" id="IPR039261">
    <property type="entry name" value="FNR_nucleotide-bd"/>
</dbReference>
<dbReference type="Gene3D" id="2.40.30.10">
    <property type="entry name" value="Translation factors"/>
    <property type="match status" value="1"/>
</dbReference>
<evidence type="ECO:0000259" key="9">
    <source>
        <dbReference type="PROSITE" id="PS51085"/>
    </source>
</evidence>
<evidence type="ECO:0000256" key="8">
    <source>
        <dbReference type="ARBA" id="ARBA00023014"/>
    </source>
</evidence>
<evidence type="ECO:0000313" key="11">
    <source>
        <dbReference type="EMBL" id="KAA1427618.1"/>
    </source>
</evidence>
<evidence type="ECO:0000256" key="6">
    <source>
        <dbReference type="ARBA" id="ARBA00023002"/>
    </source>
</evidence>
<comment type="caution">
    <text evidence="11">The sequence shown here is derived from an EMBL/GenBank/DDBJ whole genome shotgun (WGS) entry which is preliminary data.</text>
</comment>
<dbReference type="InterPro" id="IPR050415">
    <property type="entry name" value="MRET"/>
</dbReference>
<dbReference type="InterPro" id="IPR036010">
    <property type="entry name" value="2Fe-2S_ferredoxin-like_sf"/>
</dbReference>
<dbReference type="GO" id="GO:0051537">
    <property type="term" value="F:2 iron, 2 sulfur cluster binding"/>
    <property type="evidence" value="ECO:0007669"/>
    <property type="project" value="UniProtKB-KW"/>
</dbReference>
<dbReference type="GO" id="GO:0016491">
    <property type="term" value="F:oxidoreductase activity"/>
    <property type="evidence" value="ECO:0007669"/>
    <property type="project" value="UniProtKB-KW"/>
</dbReference>
<keyword evidence="5" id="KW-0274">FAD</keyword>
<dbReference type="InterPro" id="IPR017927">
    <property type="entry name" value="FAD-bd_FR_type"/>
</dbReference>
<gene>
    <name evidence="11" type="ORF">F0U47_09225</name>
</gene>
<dbReference type="EMBL" id="VUJW01000003">
    <property type="protein sequence ID" value="KAA1427618.1"/>
    <property type="molecule type" value="Genomic_DNA"/>
</dbReference>
<dbReference type="SUPFAM" id="SSF54292">
    <property type="entry name" value="2Fe-2S ferredoxin-like"/>
    <property type="match status" value="1"/>
</dbReference>
<dbReference type="GO" id="GO:0046872">
    <property type="term" value="F:metal ion binding"/>
    <property type="evidence" value="ECO:0007669"/>
    <property type="project" value="UniProtKB-KW"/>
</dbReference>
<keyword evidence="4" id="KW-0479">Metal-binding</keyword>
<dbReference type="CDD" id="cd00207">
    <property type="entry name" value="fer2"/>
    <property type="match status" value="1"/>
</dbReference>
<dbReference type="InterPro" id="IPR001041">
    <property type="entry name" value="2Fe-2S_ferredoxin-type"/>
</dbReference>
<dbReference type="Pfam" id="PF00111">
    <property type="entry name" value="Fer2"/>
    <property type="match status" value="1"/>
</dbReference>
<evidence type="ECO:0000313" key="12">
    <source>
        <dbReference type="Proteomes" id="UP000324351"/>
    </source>
</evidence>
<evidence type="ECO:0000259" key="10">
    <source>
        <dbReference type="PROSITE" id="PS51384"/>
    </source>
</evidence>
<sequence>MTLPRGSGSLSVVSSTSFSAPFLVRSAQRGRLRRRLRAVADAAVTPLSIDDVLDSFHPLRSGTDLRGKIVSVEPETADAATIVIKPGRDWFGHEPGQYVQVGVDVDGVRLWRCYSLTHGPRADGNISITVKAIPGGVVSHHLVHEARPGQLVHLQQAAGDFVLPMPIPQQLLMVTAGSGITPVIGMLRNLFSKAHRPDVDITLVHVNQAEPHSIFKDELRAHAAAGHLRLIEHFDDRDGLLDLARLESLVPDIGLRAAYACGPSGLLDALEEWYDERGLSLNTERFRPALLAPDGAAGEGGTVAFADGTVVDADGATPILDAAESAGVLMPSGCRMGICMGCVLPMKEGAVRDLRNGEITVAVPGETAPGGVKIQTCISAAAGDCHLDH</sequence>
<proteinExistence type="predicted"/>
<dbReference type="PRINTS" id="PR00410">
    <property type="entry name" value="PHEHYDRXLASE"/>
</dbReference>
<keyword evidence="2" id="KW-0285">Flavoprotein</keyword>
<dbReference type="PROSITE" id="PS51384">
    <property type="entry name" value="FAD_FR"/>
    <property type="match status" value="1"/>
</dbReference>
<dbReference type="InterPro" id="IPR012675">
    <property type="entry name" value="Beta-grasp_dom_sf"/>
</dbReference>
<reference evidence="11 12" key="1">
    <citation type="submission" date="2019-09" db="EMBL/GenBank/DDBJ databases">
        <title>Nocardioides panacisoli sp. nov., isolated from the soil of a ginseng field.</title>
        <authorList>
            <person name="Cho C."/>
        </authorList>
    </citation>
    <scope>NUCLEOTIDE SEQUENCE [LARGE SCALE GENOMIC DNA]</scope>
    <source>
        <strain evidence="11 12">BN140041</strain>
    </source>
</reference>
<evidence type="ECO:0000256" key="5">
    <source>
        <dbReference type="ARBA" id="ARBA00022827"/>
    </source>
</evidence>
<dbReference type="InterPro" id="IPR017938">
    <property type="entry name" value="Riboflavin_synthase-like_b-brl"/>
</dbReference>
<organism evidence="11 12">
    <name type="scientific">Nocardioides antri</name>
    <dbReference type="NCBI Taxonomy" id="2607659"/>
    <lineage>
        <taxon>Bacteria</taxon>
        <taxon>Bacillati</taxon>
        <taxon>Actinomycetota</taxon>
        <taxon>Actinomycetes</taxon>
        <taxon>Propionibacteriales</taxon>
        <taxon>Nocardioidaceae</taxon>
        <taxon>Nocardioides</taxon>
    </lineage>
</organism>
<evidence type="ECO:0000256" key="3">
    <source>
        <dbReference type="ARBA" id="ARBA00022714"/>
    </source>
</evidence>
<dbReference type="PROSITE" id="PS51085">
    <property type="entry name" value="2FE2S_FER_2"/>
    <property type="match status" value="1"/>
</dbReference>
<keyword evidence="6" id="KW-0560">Oxidoreductase</keyword>
<keyword evidence="12" id="KW-1185">Reference proteome</keyword>
<comment type="cofactor">
    <cofactor evidence="1">
        <name>FAD</name>
        <dbReference type="ChEBI" id="CHEBI:57692"/>
    </cofactor>
</comment>
<evidence type="ECO:0000256" key="2">
    <source>
        <dbReference type="ARBA" id="ARBA00022630"/>
    </source>
</evidence>
<keyword evidence="7" id="KW-0408">Iron</keyword>
<dbReference type="InterPro" id="IPR001433">
    <property type="entry name" value="OxRdtase_FAD/NAD-bd"/>
</dbReference>
<accession>A0A5B1M558</accession>